<proteinExistence type="inferred from homology"/>
<dbReference type="EMBL" id="NJHN03000018">
    <property type="protein sequence ID" value="KAH9425417.1"/>
    <property type="molecule type" value="Genomic_DNA"/>
</dbReference>
<keyword evidence="5 8" id="KW-1133">Transmembrane helix</keyword>
<evidence type="ECO:0000313" key="11">
    <source>
        <dbReference type="Proteomes" id="UP000887458"/>
    </source>
</evidence>
<dbReference type="SUPFAM" id="SSF51735">
    <property type="entry name" value="NAD(P)-binding Rossmann-fold domains"/>
    <property type="match status" value="1"/>
</dbReference>
<keyword evidence="4 8" id="KW-0812">Transmembrane</keyword>
<feature type="domain" description="Ketoreductase" evidence="9">
    <location>
        <begin position="13"/>
        <end position="201"/>
    </location>
</feature>
<keyword evidence="11" id="KW-1185">Reference proteome</keyword>
<dbReference type="InterPro" id="IPR002347">
    <property type="entry name" value="SDR_fam"/>
</dbReference>
<feature type="region of interest" description="Disordered" evidence="7">
    <location>
        <begin position="279"/>
        <end position="299"/>
    </location>
</feature>
<evidence type="ECO:0000256" key="6">
    <source>
        <dbReference type="ARBA" id="ARBA00023136"/>
    </source>
</evidence>
<dbReference type="InterPro" id="IPR036291">
    <property type="entry name" value="NAD(P)-bd_dom_sf"/>
</dbReference>
<dbReference type="SUPFAM" id="SSF103481">
    <property type="entry name" value="Multidrug resistance efflux transporter EmrE"/>
    <property type="match status" value="1"/>
</dbReference>
<reference evidence="10 11" key="1">
    <citation type="journal article" date="2018" name="J. Allergy Clin. Immunol.">
        <title>High-quality assembly of Dermatophagoides pteronyssinus genome and transcriptome reveals a wide range of novel allergens.</title>
        <authorList>
            <person name="Liu X.Y."/>
            <person name="Yang K.Y."/>
            <person name="Wang M.Q."/>
            <person name="Kwok J.S."/>
            <person name="Zeng X."/>
            <person name="Yang Z."/>
            <person name="Xiao X.J."/>
            <person name="Lau C.P."/>
            <person name="Li Y."/>
            <person name="Huang Z.M."/>
            <person name="Ba J.G."/>
            <person name="Yim A.K."/>
            <person name="Ouyang C.Y."/>
            <person name="Ngai S.M."/>
            <person name="Chan T.F."/>
            <person name="Leung E.L."/>
            <person name="Liu L."/>
            <person name="Liu Z.G."/>
            <person name="Tsui S.K."/>
        </authorList>
    </citation>
    <scope>NUCLEOTIDE SEQUENCE [LARGE SCALE GENOMIC DNA]</scope>
    <source>
        <strain evidence="10">Derp</strain>
    </source>
</reference>
<evidence type="ECO:0000313" key="10">
    <source>
        <dbReference type="EMBL" id="KAH9425417.1"/>
    </source>
</evidence>
<feature type="compositionally biased region" description="Basic and acidic residues" evidence="7">
    <location>
        <begin position="286"/>
        <end position="299"/>
    </location>
</feature>
<evidence type="ECO:0000256" key="8">
    <source>
        <dbReference type="SAM" id="Phobius"/>
    </source>
</evidence>
<evidence type="ECO:0000256" key="1">
    <source>
        <dbReference type="ARBA" id="ARBA00004141"/>
    </source>
</evidence>
<organism evidence="10 11">
    <name type="scientific">Dermatophagoides pteronyssinus</name>
    <name type="common">European house dust mite</name>
    <dbReference type="NCBI Taxonomy" id="6956"/>
    <lineage>
        <taxon>Eukaryota</taxon>
        <taxon>Metazoa</taxon>
        <taxon>Ecdysozoa</taxon>
        <taxon>Arthropoda</taxon>
        <taxon>Chelicerata</taxon>
        <taxon>Arachnida</taxon>
        <taxon>Acari</taxon>
        <taxon>Acariformes</taxon>
        <taxon>Sarcoptiformes</taxon>
        <taxon>Astigmata</taxon>
        <taxon>Psoroptidia</taxon>
        <taxon>Analgoidea</taxon>
        <taxon>Pyroglyphidae</taxon>
        <taxon>Dermatophagoidinae</taxon>
        <taxon>Dermatophagoides</taxon>
    </lineage>
</organism>
<dbReference type="InterPro" id="IPR013657">
    <property type="entry name" value="SCL35B1-4/HUT1"/>
</dbReference>
<dbReference type="Pfam" id="PF08449">
    <property type="entry name" value="UAA"/>
    <property type="match status" value="1"/>
</dbReference>
<comment type="subcellular location">
    <subcellularLocation>
        <location evidence="1">Membrane</location>
        <topology evidence="1">Multi-pass membrane protein</topology>
    </subcellularLocation>
</comment>
<dbReference type="SMART" id="SM00822">
    <property type="entry name" value="PKS_KR"/>
    <property type="match status" value="1"/>
</dbReference>
<dbReference type="PANTHER" id="PTHR43975:SF2">
    <property type="entry name" value="EG:BACR7A4.14 PROTEIN-RELATED"/>
    <property type="match status" value="1"/>
</dbReference>
<feature type="transmembrane region" description="Helical" evidence="8">
    <location>
        <begin position="447"/>
        <end position="465"/>
    </location>
</feature>
<dbReference type="InterPro" id="IPR057326">
    <property type="entry name" value="KR_dom"/>
</dbReference>
<feature type="transmembrane region" description="Helical" evidence="8">
    <location>
        <begin position="576"/>
        <end position="593"/>
    </location>
</feature>
<dbReference type="Pfam" id="PF13561">
    <property type="entry name" value="adh_short_C2"/>
    <property type="match status" value="1"/>
</dbReference>
<evidence type="ECO:0000256" key="5">
    <source>
        <dbReference type="ARBA" id="ARBA00022989"/>
    </source>
</evidence>
<evidence type="ECO:0000256" key="2">
    <source>
        <dbReference type="ARBA" id="ARBA00010694"/>
    </source>
</evidence>
<dbReference type="PRINTS" id="PR00081">
    <property type="entry name" value="GDHRDH"/>
</dbReference>
<feature type="transmembrane region" description="Helical" evidence="8">
    <location>
        <begin position="416"/>
        <end position="438"/>
    </location>
</feature>
<feature type="transmembrane region" description="Helical" evidence="8">
    <location>
        <begin position="505"/>
        <end position="526"/>
    </location>
</feature>
<keyword evidence="3" id="KW-0813">Transport</keyword>
<protein>
    <recommendedName>
        <fullName evidence="9">Ketoreductase domain-containing protein</fullName>
    </recommendedName>
</protein>
<evidence type="ECO:0000256" key="3">
    <source>
        <dbReference type="ARBA" id="ARBA00022448"/>
    </source>
</evidence>
<feature type="transmembrane region" description="Helical" evidence="8">
    <location>
        <begin position="391"/>
        <end position="410"/>
    </location>
</feature>
<comment type="similarity">
    <text evidence="2">Belongs to the nucleotide-sugar transporter family. SLC35B subfamily.</text>
</comment>
<evidence type="ECO:0000259" key="9">
    <source>
        <dbReference type="SMART" id="SM00822"/>
    </source>
</evidence>
<accession>A0ABQ8JS97</accession>
<name>A0ABQ8JS97_DERPT</name>
<reference evidence="10 11" key="2">
    <citation type="journal article" date="2022" name="Mol. Biol. Evol.">
        <title>Comparative Genomics Reveals Insights into the Divergent Evolution of Astigmatic Mites and Household Pest Adaptations.</title>
        <authorList>
            <person name="Xiong Q."/>
            <person name="Wan A.T."/>
            <person name="Liu X."/>
            <person name="Fung C.S."/>
            <person name="Xiao X."/>
            <person name="Malainual N."/>
            <person name="Hou J."/>
            <person name="Wang L."/>
            <person name="Wang M."/>
            <person name="Yang K.Y."/>
            <person name="Cui Y."/>
            <person name="Leung E.L."/>
            <person name="Nong W."/>
            <person name="Shin S.K."/>
            <person name="Au S.W."/>
            <person name="Jeong K.Y."/>
            <person name="Chew F.T."/>
            <person name="Hui J.H."/>
            <person name="Leung T.F."/>
            <person name="Tungtrongchitr A."/>
            <person name="Zhong N."/>
            <person name="Liu Z."/>
            <person name="Tsui S.K."/>
        </authorList>
    </citation>
    <scope>NUCLEOTIDE SEQUENCE [LARGE SCALE GENOMIC DNA]</scope>
    <source>
        <strain evidence="10">Derp</strain>
    </source>
</reference>
<feature type="transmembrane region" description="Helical" evidence="8">
    <location>
        <begin position="538"/>
        <end position="556"/>
    </location>
</feature>
<keyword evidence="6 8" id="KW-0472">Membrane</keyword>
<dbReference type="PANTHER" id="PTHR43975">
    <property type="entry name" value="ZGC:101858"/>
    <property type="match status" value="1"/>
</dbReference>
<gene>
    <name evidence="10" type="ORF">DERP_006025</name>
</gene>
<sequence>MSKLLSGITFTSKVVLITGASSGIGRETAIHFSRLGAHLTLSGRNSERLAQTLEECNRQRLNSEQKIITYIGDIGSNENSVKELMEKTINEHKRLDVLVNNAGIIEMGTIETTSLEQYDRIMNLNLRAIYHLTMLAVPYLIQTKGNIVNVSSVNGIRSFPGVLAYNISKAGVDQLTRCSALELASKGVRVNSVNPGVVITNIHKASGLNDEQYQKFLQHSKTTHAMGRVGQVDEIASAITYLASESASFITGASLPVDGGRHAMCPLIIMKRKQYSKIDNGDGDGDDKHQSTNGTKMKENDFRKSTTTFEWHKAWLMIKCTTFCFITMAIQEQTLRLAPKSSNFISFIQHLFITICGLLTIGLPFGLGGNSDNNNADNNRSKQQQQIPTRYYLPLVFLSFFTIFTNNLSLNYGISIPLMMIFKSSSLVANMLLGMLILRHRYSLNKFISVIAITIGLILCTIEDYRLKHSMNYMDIFSLFFINFQSEKNQSTTTTIATTTWTTTIGIILLTASFLSSAAVGIYQEYLAKNFIKNSNETLYYVHLLSIPIFLITSTTDIYEHFQLFFNLKTILNFDWNLPLLLIITVLTQYLCIRSVYHLTTECNSLSVTLCLTNRKFLSLLFSIFYFGNQFTIWHWNGTIIVFGGTISFYLIDTLKNRSTNLSMTEKKSN</sequence>
<feature type="transmembrane region" description="Helical" evidence="8">
    <location>
        <begin position="633"/>
        <end position="652"/>
    </location>
</feature>
<dbReference type="InterPro" id="IPR037185">
    <property type="entry name" value="EmrE-like"/>
</dbReference>
<evidence type="ECO:0000256" key="7">
    <source>
        <dbReference type="SAM" id="MobiDB-lite"/>
    </source>
</evidence>
<dbReference type="Gene3D" id="3.40.50.720">
    <property type="entry name" value="NAD(P)-binding Rossmann-like Domain"/>
    <property type="match status" value="1"/>
</dbReference>
<comment type="caution">
    <text evidence="10">The sequence shown here is derived from an EMBL/GenBank/DDBJ whole genome shotgun (WGS) entry which is preliminary data.</text>
</comment>
<feature type="transmembrane region" description="Helical" evidence="8">
    <location>
        <begin position="347"/>
        <end position="370"/>
    </location>
</feature>
<dbReference type="Proteomes" id="UP000887458">
    <property type="component" value="Unassembled WGS sequence"/>
</dbReference>
<evidence type="ECO:0000256" key="4">
    <source>
        <dbReference type="ARBA" id="ARBA00022692"/>
    </source>
</evidence>
<feature type="transmembrane region" description="Helical" evidence="8">
    <location>
        <begin position="605"/>
        <end position="627"/>
    </location>
</feature>
<dbReference type="PRINTS" id="PR00080">
    <property type="entry name" value="SDRFAMILY"/>
</dbReference>